<evidence type="ECO:0000313" key="4">
    <source>
        <dbReference type="EMBL" id="KAG7351758.1"/>
    </source>
</evidence>
<dbReference type="InterPro" id="IPR040194">
    <property type="entry name" value="Cwf19-like"/>
</dbReference>
<feature type="compositionally biased region" description="Low complexity" evidence="1">
    <location>
        <begin position="277"/>
        <end position="286"/>
    </location>
</feature>
<reference evidence="4" key="2">
    <citation type="submission" date="2021-04" db="EMBL/GenBank/DDBJ databases">
        <authorList>
            <person name="Podell S."/>
        </authorList>
    </citation>
    <scope>NUCLEOTIDE SEQUENCE</scope>
    <source>
        <strain evidence="4">Hildebrandi</strain>
    </source>
</reference>
<reference evidence="4" key="1">
    <citation type="journal article" date="2021" name="Sci. Rep.">
        <title>Diploid genomic architecture of Nitzschia inconspicua, an elite biomass production diatom.</title>
        <authorList>
            <person name="Oliver A."/>
            <person name="Podell S."/>
            <person name="Pinowska A."/>
            <person name="Traller J.C."/>
            <person name="Smith S.R."/>
            <person name="McClure R."/>
            <person name="Beliaev A."/>
            <person name="Bohutskyi P."/>
            <person name="Hill E.A."/>
            <person name="Rabines A."/>
            <person name="Zheng H."/>
            <person name="Allen L.Z."/>
            <person name="Kuo A."/>
            <person name="Grigoriev I.V."/>
            <person name="Allen A.E."/>
            <person name="Hazlebeck D."/>
            <person name="Allen E.E."/>
        </authorList>
    </citation>
    <scope>NUCLEOTIDE SEQUENCE</scope>
    <source>
        <strain evidence="4">Hildebrandi</strain>
    </source>
</reference>
<dbReference type="Pfam" id="PF04676">
    <property type="entry name" value="CwfJ_C_2"/>
    <property type="match status" value="1"/>
</dbReference>
<sequence>MTSSAASSSSSCKIKILLVGSVQGDEELQVLYKKLISLNGSKAGPFDVCFGVGSFRCPSSKDTTAISKFPIPLYVQQLSSDDTSTITTTAIDDQGIETIDSVKNLHVFKGTKDRSLNVFQIHLQGHDHPLYVGSCPPHVRAVEDTNSSSAATTTIQQCDLLLSSDWPQGMEDVLQVDTEPLSYDVAQVALQCRPRYHVTPSTLYYHASPPYYLPNSDHVGRFLALPPVLSASNKPTKTTKFIHALGLEPLSSNPPPTTAPSTLPCPFMSSDSDNTRQQQQQKQQQQSLPNFARQGTNENNGGGYSFFAQSTNNKRSRKNGDGTNDNSQPSLEPPDDPNISTLFLYGLHKDVTGELQSTRSPKLLQVFAKYNCSAVRHPPNTNTTTYCFLEFPSQKQAMECLLDLQGRITIDGVDLTLKWAAPRQHQQQQNKRQRVDKTTTATRHYVTQEEAKDSNTLFFNPPKKETTNDRKKESDEKTPVGPTTTTSTDREQPSLEEGFAESLRAYLEKTLEDALNEGVGEDEERITAETEPALKVDVRVKETYGFLEFASHAAATMALAALTKSTDGGLIQPEPDGAPPPPAKLVGTNLRWAKGGPPPSTKKGSRDEVLEALGLKRQIFPADNRTDCWFCLASPSCETHLITGVYDEWYTAMPKGPVHPGHILLVPVTHTRQGAWNLNDEWVTLVEKLQQHAASAYDMDLFVFERSMETKGGYHTHVQCVPVPRDSITQLQTTMMAHAKASGFDLRVIQSDLGVNTMLSKDDSYFYAEIRTRSQNYRFFYRHDAEDQHAASVPLQFAREVLAAVLKNPKLAHWKACVVDKEQETELAANFRESFNATA</sequence>
<evidence type="ECO:0000313" key="5">
    <source>
        <dbReference type="Proteomes" id="UP000693970"/>
    </source>
</evidence>
<organism evidence="4 5">
    <name type="scientific">Nitzschia inconspicua</name>
    <dbReference type="NCBI Taxonomy" id="303405"/>
    <lineage>
        <taxon>Eukaryota</taxon>
        <taxon>Sar</taxon>
        <taxon>Stramenopiles</taxon>
        <taxon>Ochrophyta</taxon>
        <taxon>Bacillariophyta</taxon>
        <taxon>Bacillariophyceae</taxon>
        <taxon>Bacillariophycidae</taxon>
        <taxon>Bacillariales</taxon>
        <taxon>Bacillariaceae</taxon>
        <taxon>Nitzschia</taxon>
    </lineage>
</organism>
<dbReference type="InterPro" id="IPR006767">
    <property type="entry name" value="Cwf19-like_C_dom-2"/>
</dbReference>
<dbReference type="GO" id="GO:0071014">
    <property type="term" value="C:post-mRNA release spliceosomal complex"/>
    <property type="evidence" value="ECO:0007669"/>
    <property type="project" value="TreeGrafter"/>
</dbReference>
<feature type="region of interest" description="Disordered" evidence="1">
    <location>
        <begin position="444"/>
        <end position="495"/>
    </location>
</feature>
<dbReference type="GO" id="GO:0000398">
    <property type="term" value="P:mRNA splicing, via spliceosome"/>
    <property type="evidence" value="ECO:0007669"/>
    <property type="project" value="TreeGrafter"/>
</dbReference>
<protein>
    <submittedName>
        <fullName evidence="4">CwfJ domain containing protein</fullName>
    </submittedName>
</protein>
<feature type="domain" description="Cwf19-like C-terminal" evidence="3">
    <location>
        <begin position="625"/>
        <end position="732"/>
    </location>
</feature>
<dbReference type="Proteomes" id="UP000693970">
    <property type="component" value="Unassembled WGS sequence"/>
</dbReference>
<feature type="region of interest" description="Disordered" evidence="1">
    <location>
        <begin position="247"/>
        <end position="338"/>
    </location>
</feature>
<accession>A0A9K3KXQ8</accession>
<comment type="caution">
    <text evidence="4">The sequence shown here is derived from an EMBL/GenBank/DDBJ whole genome shotgun (WGS) entry which is preliminary data.</text>
</comment>
<dbReference type="CDD" id="cd00590">
    <property type="entry name" value="RRM_SF"/>
    <property type="match status" value="1"/>
</dbReference>
<evidence type="ECO:0000259" key="3">
    <source>
        <dbReference type="Pfam" id="PF04677"/>
    </source>
</evidence>
<dbReference type="PANTHER" id="PTHR12072:SF4">
    <property type="entry name" value="CWF19-LIKE PROTEIN 1"/>
    <property type="match status" value="1"/>
</dbReference>
<proteinExistence type="predicted"/>
<feature type="compositionally biased region" description="Polar residues" evidence="1">
    <location>
        <begin position="287"/>
        <end position="299"/>
    </location>
</feature>
<dbReference type="Pfam" id="PF04677">
    <property type="entry name" value="CwfJ_C_1"/>
    <property type="match status" value="1"/>
</dbReference>
<feature type="domain" description="Cwf19-like protein C-terminal" evidence="2">
    <location>
        <begin position="752"/>
        <end position="836"/>
    </location>
</feature>
<evidence type="ECO:0000259" key="2">
    <source>
        <dbReference type="Pfam" id="PF04676"/>
    </source>
</evidence>
<dbReference type="InterPro" id="IPR006768">
    <property type="entry name" value="Cwf19-like_C_dom-1"/>
</dbReference>
<dbReference type="EMBL" id="JAGRRH010000017">
    <property type="protein sequence ID" value="KAG7351758.1"/>
    <property type="molecule type" value="Genomic_DNA"/>
</dbReference>
<feature type="compositionally biased region" description="Basic and acidic residues" evidence="1">
    <location>
        <begin position="462"/>
        <end position="478"/>
    </location>
</feature>
<dbReference type="OrthoDB" id="444325at2759"/>
<dbReference type="AlphaFoldDB" id="A0A9K3KXQ8"/>
<gene>
    <name evidence="4" type="ORF">IV203_007806</name>
</gene>
<evidence type="ECO:0000256" key="1">
    <source>
        <dbReference type="SAM" id="MobiDB-lite"/>
    </source>
</evidence>
<name>A0A9K3KXQ8_9STRA</name>
<keyword evidence="5" id="KW-1185">Reference proteome</keyword>
<dbReference type="GO" id="GO:0061632">
    <property type="term" value="F:RNA lariat debranching enzyme activator activity"/>
    <property type="evidence" value="ECO:0007669"/>
    <property type="project" value="TreeGrafter"/>
</dbReference>
<feature type="compositionally biased region" description="Polar residues" evidence="1">
    <location>
        <begin position="321"/>
        <end position="330"/>
    </location>
</feature>
<dbReference type="PANTHER" id="PTHR12072">
    <property type="entry name" value="CWF19, CELL CYCLE CONTROL PROTEIN"/>
    <property type="match status" value="1"/>
</dbReference>